<dbReference type="EMBL" id="JAZDUF010000007">
    <property type="protein sequence ID" value="MEE3852776.1"/>
    <property type="molecule type" value="Genomic_DNA"/>
</dbReference>
<dbReference type="InterPro" id="IPR058813">
    <property type="entry name" value="DNA-SBD_ScoMcrA"/>
</dbReference>
<accession>A0ABU7MI36</accession>
<dbReference type="RefSeq" id="WP_330435293.1">
    <property type="nucleotide sequence ID" value="NZ_JAZDUF010000007.1"/>
</dbReference>
<organism evidence="4 5">
    <name type="scientific">Gordonia sesuvii</name>
    <dbReference type="NCBI Taxonomy" id="3116777"/>
    <lineage>
        <taxon>Bacteria</taxon>
        <taxon>Bacillati</taxon>
        <taxon>Actinomycetota</taxon>
        <taxon>Actinomycetes</taxon>
        <taxon>Mycobacteriales</taxon>
        <taxon>Gordoniaceae</taxon>
        <taxon>Gordonia</taxon>
    </lineage>
</organism>
<evidence type="ECO:0000259" key="3">
    <source>
        <dbReference type="Pfam" id="PF26345"/>
    </source>
</evidence>
<name>A0ABU7MI36_9ACTN</name>
<keyword evidence="5" id="KW-1185">Reference proteome</keyword>
<dbReference type="Pfam" id="PF26345">
    <property type="entry name" value="ScoMcrA_N"/>
    <property type="match status" value="1"/>
</dbReference>
<comment type="caution">
    <text evidence="4">The sequence shown here is derived from an EMBL/GenBank/DDBJ whole genome shotgun (WGS) entry which is preliminary data.</text>
</comment>
<dbReference type="Proteomes" id="UP001347146">
    <property type="component" value="Unassembled WGS sequence"/>
</dbReference>
<evidence type="ECO:0000259" key="1">
    <source>
        <dbReference type="Pfam" id="PF13020"/>
    </source>
</evidence>
<feature type="domain" description="Protein NO VEIN C-terminal" evidence="1">
    <location>
        <begin position="285"/>
        <end position="362"/>
    </location>
</feature>
<evidence type="ECO:0000313" key="4">
    <source>
        <dbReference type="EMBL" id="MEE3852776.1"/>
    </source>
</evidence>
<evidence type="ECO:0000313" key="5">
    <source>
        <dbReference type="Proteomes" id="UP001347146"/>
    </source>
</evidence>
<feature type="domain" description="ScoMcrA-like N-terminal head" evidence="3">
    <location>
        <begin position="5"/>
        <end position="94"/>
    </location>
</feature>
<feature type="domain" description="ScoMcrA-like DNA sulfur-binding" evidence="2">
    <location>
        <begin position="101"/>
        <end position="242"/>
    </location>
</feature>
<dbReference type="InterPro" id="IPR058807">
    <property type="entry name" value="ScoMcrA_N"/>
</dbReference>
<reference evidence="4 5" key="1">
    <citation type="submission" date="2024-01" db="EMBL/GenBank/DDBJ databases">
        <title>Draft genome sequence of Gordonia sp. LSe1-13.</title>
        <authorList>
            <person name="Suphannarot A."/>
            <person name="Mingma R."/>
        </authorList>
    </citation>
    <scope>NUCLEOTIDE SEQUENCE [LARGE SCALE GENOMIC DNA]</scope>
    <source>
        <strain evidence="4 5">LSe1-13</strain>
    </source>
</reference>
<dbReference type="Pfam" id="PF26340">
    <property type="entry name" value="DNA-SBD_ScoMcrA"/>
    <property type="match status" value="1"/>
</dbReference>
<protein>
    <submittedName>
        <fullName evidence="4">DUF3883 domain-containing protein</fullName>
    </submittedName>
</protein>
<sequence length="408" mass="44083">MAIPDIEPAHILSAIELLDDPDEGPRLLKSLHFNEAQRFRLLCRGVFYPSKAVVGIAHQFVPGGGYLDSSQVIGGVGNPTTAASVLEDRGFFVDYGELWALQELQVDRTHGRPAPYQEVVLLWAISRARAGKPRIMPFSAVRTELAQLLRPFAIGKTPPDPVMPWIALRGPLWELDARDEPVSESAVRSRDISAGLTESVYGRVRQGDWSDEFVGGAVDVVTKRIGTEPAYLSLLERLGLARSGSLAGVGEPPEVGDAIAAVEEVSNPRRKGGRRFSAAENKAIEVHAVNLTRSYFEEQLGYATEDVGATESYDVLATNGQETVKVEVKGTTTDGAAILLTKNEVDLHVSGHPSNALAIVRNILLDRSGGQPVAAGGTLELTKPWKIDTSRLQPIAYRYPTGGESDGM</sequence>
<dbReference type="Pfam" id="PF13020">
    <property type="entry name" value="NOV_C"/>
    <property type="match status" value="1"/>
</dbReference>
<dbReference type="InterPro" id="IPR024975">
    <property type="entry name" value="NOV_C"/>
</dbReference>
<proteinExistence type="predicted"/>
<gene>
    <name evidence="4" type="ORF">VZC37_20725</name>
</gene>
<evidence type="ECO:0000259" key="2">
    <source>
        <dbReference type="Pfam" id="PF26340"/>
    </source>
</evidence>